<evidence type="ECO:0000313" key="3">
    <source>
        <dbReference type="Proteomes" id="UP001165082"/>
    </source>
</evidence>
<evidence type="ECO:0000256" key="1">
    <source>
        <dbReference type="SAM" id="MobiDB-lite"/>
    </source>
</evidence>
<feature type="compositionally biased region" description="Basic and acidic residues" evidence="1">
    <location>
        <begin position="66"/>
        <end position="78"/>
    </location>
</feature>
<comment type="caution">
    <text evidence="2">The sequence shown here is derived from an EMBL/GenBank/DDBJ whole genome shotgun (WGS) entry which is preliminary data.</text>
</comment>
<protein>
    <submittedName>
        <fullName evidence="2">Uncharacterized protein</fullName>
    </submittedName>
</protein>
<feature type="compositionally biased region" description="Basic and acidic residues" evidence="1">
    <location>
        <begin position="44"/>
        <end position="59"/>
    </location>
</feature>
<dbReference type="Proteomes" id="UP001165082">
    <property type="component" value="Unassembled WGS sequence"/>
</dbReference>
<organism evidence="2 3">
    <name type="scientific">Triparma retinervis</name>
    <dbReference type="NCBI Taxonomy" id="2557542"/>
    <lineage>
        <taxon>Eukaryota</taxon>
        <taxon>Sar</taxon>
        <taxon>Stramenopiles</taxon>
        <taxon>Ochrophyta</taxon>
        <taxon>Bolidophyceae</taxon>
        <taxon>Parmales</taxon>
        <taxon>Triparmaceae</taxon>
        <taxon>Triparma</taxon>
    </lineage>
</organism>
<keyword evidence="3" id="KW-1185">Reference proteome</keyword>
<dbReference type="AlphaFoldDB" id="A0A9W7E5Z7"/>
<gene>
    <name evidence="2" type="ORF">TrRE_jg3863</name>
</gene>
<sequence length="163" mass="18643">CGEIFTLVCGSLEDVKTMEKELKDVFRPAAYRQAAVTEIKPKVAGVDKKVSPKKKETAIQRRRRSLREQKQREEDIKHPQTNQDDPNEEVKRPTTTTFNLCNGMIDEASFTATCVQCPSIIEHFRMLREEHLSSNVTKLAQAKKVSVAERVKDIKKRKVSLVM</sequence>
<reference evidence="2" key="1">
    <citation type="submission" date="2022-07" db="EMBL/GenBank/DDBJ databases">
        <title>Genome analysis of Parmales, a sister group of diatoms, reveals the evolutionary specialization of diatoms from phago-mixotrophs to photoautotrophs.</title>
        <authorList>
            <person name="Ban H."/>
            <person name="Sato S."/>
            <person name="Yoshikawa S."/>
            <person name="Kazumasa Y."/>
            <person name="Nakamura Y."/>
            <person name="Ichinomiya M."/>
            <person name="Saitoh K."/>
            <person name="Sato N."/>
            <person name="Blanc-Mathieu R."/>
            <person name="Endo H."/>
            <person name="Kuwata A."/>
            <person name="Ogata H."/>
        </authorList>
    </citation>
    <scope>NUCLEOTIDE SEQUENCE</scope>
</reference>
<proteinExistence type="predicted"/>
<name>A0A9W7E5Z7_9STRA</name>
<feature type="region of interest" description="Disordered" evidence="1">
    <location>
        <begin position="44"/>
        <end position="93"/>
    </location>
</feature>
<dbReference type="EMBL" id="BRXZ01001370">
    <property type="protein sequence ID" value="GMH69514.1"/>
    <property type="molecule type" value="Genomic_DNA"/>
</dbReference>
<evidence type="ECO:0000313" key="2">
    <source>
        <dbReference type="EMBL" id="GMH69514.1"/>
    </source>
</evidence>
<feature type="non-terminal residue" evidence="2">
    <location>
        <position position="1"/>
    </location>
</feature>
<accession>A0A9W7E5Z7</accession>